<evidence type="ECO:0000313" key="3">
    <source>
        <dbReference type="Proteomes" id="UP001300502"/>
    </source>
</evidence>
<feature type="transmembrane region" description="Helical" evidence="1">
    <location>
        <begin position="50"/>
        <end position="72"/>
    </location>
</feature>
<organism evidence="2 3">
    <name type="scientific">Galdieria yellowstonensis</name>
    <dbReference type="NCBI Taxonomy" id="3028027"/>
    <lineage>
        <taxon>Eukaryota</taxon>
        <taxon>Rhodophyta</taxon>
        <taxon>Bangiophyceae</taxon>
        <taxon>Galdieriales</taxon>
        <taxon>Galdieriaceae</taxon>
        <taxon>Galdieria</taxon>
    </lineage>
</organism>
<proteinExistence type="predicted"/>
<gene>
    <name evidence="2" type="ORF">GAYE_SCF27MG4639</name>
</gene>
<protein>
    <submittedName>
        <fullName evidence="2">Uncharacterized protein</fullName>
    </submittedName>
</protein>
<name>A0AAV9IGX6_9RHOD</name>
<keyword evidence="1" id="KW-0812">Transmembrane</keyword>
<evidence type="ECO:0000313" key="2">
    <source>
        <dbReference type="EMBL" id="KAK4526722.1"/>
    </source>
</evidence>
<dbReference type="AlphaFoldDB" id="A0AAV9IGX6"/>
<reference evidence="2 3" key="1">
    <citation type="submission" date="2022-07" db="EMBL/GenBank/DDBJ databases">
        <title>Genome-wide signatures of adaptation to extreme environments.</title>
        <authorList>
            <person name="Cho C.H."/>
            <person name="Yoon H.S."/>
        </authorList>
    </citation>
    <scope>NUCLEOTIDE SEQUENCE [LARGE SCALE GENOMIC DNA]</scope>
    <source>
        <strain evidence="2 3">108.79 E11</strain>
    </source>
</reference>
<accession>A0AAV9IGX6</accession>
<keyword evidence="1" id="KW-1133">Transmembrane helix</keyword>
<feature type="transmembrane region" description="Helical" evidence="1">
    <location>
        <begin position="7"/>
        <end position="30"/>
    </location>
</feature>
<dbReference type="EMBL" id="JANCYU010000043">
    <property type="protein sequence ID" value="KAK4526722.1"/>
    <property type="molecule type" value="Genomic_DNA"/>
</dbReference>
<sequence>MVSPKTAGTCCFITSLMGSLTLLIFGLLLRNHYAFLGFEGDEDAAASSCFWASLIFLITSILSLGSYAVGMFQERFARRRRAYLPV</sequence>
<evidence type="ECO:0000256" key="1">
    <source>
        <dbReference type="SAM" id="Phobius"/>
    </source>
</evidence>
<keyword evidence="1" id="KW-0472">Membrane</keyword>
<dbReference type="Proteomes" id="UP001300502">
    <property type="component" value="Unassembled WGS sequence"/>
</dbReference>
<comment type="caution">
    <text evidence="2">The sequence shown here is derived from an EMBL/GenBank/DDBJ whole genome shotgun (WGS) entry which is preliminary data.</text>
</comment>
<keyword evidence="3" id="KW-1185">Reference proteome</keyword>